<evidence type="ECO:0000313" key="3">
    <source>
        <dbReference type="Proteomes" id="UP000729402"/>
    </source>
</evidence>
<reference evidence="2" key="2">
    <citation type="submission" date="2021-02" db="EMBL/GenBank/DDBJ databases">
        <authorList>
            <person name="Kimball J.A."/>
            <person name="Haas M.W."/>
            <person name="Macchietto M."/>
            <person name="Kono T."/>
            <person name="Duquette J."/>
            <person name="Shao M."/>
        </authorList>
    </citation>
    <scope>NUCLEOTIDE SEQUENCE</scope>
    <source>
        <tissue evidence="2">Fresh leaf tissue</tissue>
    </source>
</reference>
<accession>A0A8J5T1F3</accession>
<dbReference type="AlphaFoldDB" id="A0A8J5T1F3"/>
<reference evidence="2" key="1">
    <citation type="journal article" date="2021" name="bioRxiv">
        <title>Whole Genome Assembly and Annotation of Northern Wild Rice, Zizania palustris L., Supports a Whole Genome Duplication in the Zizania Genus.</title>
        <authorList>
            <person name="Haas M."/>
            <person name="Kono T."/>
            <person name="Macchietto M."/>
            <person name="Millas R."/>
            <person name="McGilp L."/>
            <person name="Shao M."/>
            <person name="Duquette J."/>
            <person name="Hirsch C.N."/>
            <person name="Kimball J."/>
        </authorList>
    </citation>
    <scope>NUCLEOTIDE SEQUENCE</scope>
    <source>
        <tissue evidence="2">Fresh leaf tissue</tissue>
    </source>
</reference>
<sequence length="199" mass="21614">MLFAGSTNATRTSVFTSGVGAPFPPLLLFEMSFSLRRLIWFSTPLPPPLPSSLSPLHPSSPHQLKAAHLEPAPQNRTGKRNRRDAIPPVVLLPQPAAAPPPQPGPTGRGPPSTIRGQGPSRCGPAHGLLPWPSFLKAEWVPNSSKQCLHSRGPNSFHRWLNKILINRIFFLPTGPLQDLCCSHNSKPCHPGPPKHHNSP</sequence>
<name>A0A8J5T1F3_ZIZPA</name>
<gene>
    <name evidence="2" type="ORF">GUJ93_ZPchr0007g5789</name>
</gene>
<proteinExistence type="predicted"/>
<evidence type="ECO:0000313" key="2">
    <source>
        <dbReference type="EMBL" id="KAG8078387.1"/>
    </source>
</evidence>
<protein>
    <submittedName>
        <fullName evidence="2">Uncharacterized protein</fullName>
    </submittedName>
</protein>
<dbReference type="Proteomes" id="UP000729402">
    <property type="component" value="Unassembled WGS sequence"/>
</dbReference>
<organism evidence="2 3">
    <name type="scientific">Zizania palustris</name>
    <name type="common">Northern wild rice</name>
    <dbReference type="NCBI Taxonomy" id="103762"/>
    <lineage>
        <taxon>Eukaryota</taxon>
        <taxon>Viridiplantae</taxon>
        <taxon>Streptophyta</taxon>
        <taxon>Embryophyta</taxon>
        <taxon>Tracheophyta</taxon>
        <taxon>Spermatophyta</taxon>
        <taxon>Magnoliopsida</taxon>
        <taxon>Liliopsida</taxon>
        <taxon>Poales</taxon>
        <taxon>Poaceae</taxon>
        <taxon>BOP clade</taxon>
        <taxon>Oryzoideae</taxon>
        <taxon>Oryzeae</taxon>
        <taxon>Zizaniinae</taxon>
        <taxon>Zizania</taxon>
    </lineage>
</organism>
<evidence type="ECO:0000256" key="1">
    <source>
        <dbReference type="SAM" id="MobiDB-lite"/>
    </source>
</evidence>
<keyword evidence="3" id="KW-1185">Reference proteome</keyword>
<feature type="region of interest" description="Disordered" evidence="1">
    <location>
        <begin position="92"/>
        <end position="122"/>
    </location>
</feature>
<dbReference type="EMBL" id="JAAALK010000282">
    <property type="protein sequence ID" value="KAG8078387.1"/>
    <property type="molecule type" value="Genomic_DNA"/>
</dbReference>
<comment type="caution">
    <text evidence="2">The sequence shown here is derived from an EMBL/GenBank/DDBJ whole genome shotgun (WGS) entry which is preliminary data.</text>
</comment>